<dbReference type="InterPro" id="IPR002035">
    <property type="entry name" value="VWF_A"/>
</dbReference>
<dbReference type="Gene3D" id="3.40.50.300">
    <property type="entry name" value="P-loop containing nucleotide triphosphate hydrolases"/>
    <property type="match status" value="1"/>
</dbReference>
<name>A0A0D0A530_9AGAM</name>
<evidence type="ECO:0000313" key="4">
    <source>
        <dbReference type="Proteomes" id="UP000054018"/>
    </source>
</evidence>
<protein>
    <recommendedName>
        <fullName evidence="2">VWFA domain-containing protein</fullName>
    </recommendedName>
</protein>
<evidence type="ECO:0000313" key="3">
    <source>
        <dbReference type="EMBL" id="KIK27153.1"/>
    </source>
</evidence>
<dbReference type="HOGENOM" id="CLU_000401_0_0_1"/>
<dbReference type="PANTHER" id="PTHR22796">
    <property type="entry name" value="URG4-RELATED"/>
    <property type="match status" value="1"/>
</dbReference>
<feature type="compositionally biased region" description="Polar residues" evidence="1">
    <location>
        <begin position="66"/>
        <end position="78"/>
    </location>
</feature>
<dbReference type="InterPro" id="IPR015894">
    <property type="entry name" value="Guanylate-bd_N"/>
</dbReference>
<reference evidence="4" key="2">
    <citation type="submission" date="2015-01" db="EMBL/GenBank/DDBJ databases">
        <title>Evolutionary Origins and Diversification of the Mycorrhizal Mutualists.</title>
        <authorList>
            <consortium name="DOE Joint Genome Institute"/>
            <consortium name="Mycorrhizal Genomics Consortium"/>
            <person name="Kohler A."/>
            <person name="Kuo A."/>
            <person name="Nagy L.G."/>
            <person name="Floudas D."/>
            <person name="Copeland A."/>
            <person name="Barry K.W."/>
            <person name="Cichocki N."/>
            <person name="Veneault-Fourrey C."/>
            <person name="LaButti K."/>
            <person name="Lindquist E.A."/>
            <person name="Lipzen A."/>
            <person name="Lundell T."/>
            <person name="Morin E."/>
            <person name="Murat C."/>
            <person name="Riley R."/>
            <person name="Ohm R."/>
            <person name="Sun H."/>
            <person name="Tunlid A."/>
            <person name="Henrissat B."/>
            <person name="Grigoriev I.V."/>
            <person name="Hibbett D.S."/>
            <person name="Martin F."/>
        </authorList>
    </citation>
    <scope>NUCLEOTIDE SEQUENCE [LARGE SCALE GENOMIC DNA]</scope>
    <source>
        <strain evidence="4">441</strain>
    </source>
</reference>
<dbReference type="Gene3D" id="3.40.50.410">
    <property type="entry name" value="von Willebrand factor, type A domain"/>
    <property type="match status" value="1"/>
</dbReference>
<feature type="compositionally biased region" description="Polar residues" evidence="1">
    <location>
        <begin position="31"/>
        <end position="47"/>
    </location>
</feature>
<feature type="region of interest" description="Disordered" evidence="1">
    <location>
        <begin position="1"/>
        <end position="78"/>
    </location>
</feature>
<dbReference type="STRING" id="765257.A0A0D0A530"/>
<proteinExistence type="predicted"/>
<dbReference type="InterPro" id="IPR027417">
    <property type="entry name" value="P-loop_NTPase"/>
</dbReference>
<dbReference type="SUPFAM" id="SSF52540">
    <property type="entry name" value="P-loop containing nucleoside triphosphate hydrolases"/>
    <property type="match status" value="1"/>
</dbReference>
<feature type="compositionally biased region" description="Basic and acidic residues" evidence="1">
    <location>
        <begin position="1"/>
        <end position="27"/>
    </location>
</feature>
<dbReference type="Pfam" id="PF13519">
    <property type="entry name" value="VWA_2"/>
    <property type="match status" value="1"/>
</dbReference>
<dbReference type="CDD" id="cd00198">
    <property type="entry name" value="vWFA"/>
    <property type="match status" value="1"/>
</dbReference>
<dbReference type="OrthoDB" id="2343366at2759"/>
<accession>A0A0D0A530</accession>
<gene>
    <name evidence="3" type="ORF">PISMIDRAFT_674992</name>
</gene>
<dbReference type="SUPFAM" id="SSF53300">
    <property type="entry name" value="vWA-like"/>
    <property type="match status" value="1"/>
</dbReference>
<reference evidence="3 4" key="1">
    <citation type="submission" date="2014-04" db="EMBL/GenBank/DDBJ databases">
        <authorList>
            <consortium name="DOE Joint Genome Institute"/>
            <person name="Kuo A."/>
            <person name="Kohler A."/>
            <person name="Costa M.D."/>
            <person name="Nagy L.G."/>
            <person name="Floudas D."/>
            <person name="Copeland A."/>
            <person name="Barry K.W."/>
            <person name="Cichocki N."/>
            <person name="Veneault-Fourrey C."/>
            <person name="LaButti K."/>
            <person name="Lindquist E.A."/>
            <person name="Lipzen A."/>
            <person name="Lundell T."/>
            <person name="Morin E."/>
            <person name="Murat C."/>
            <person name="Sun H."/>
            <person name="Tunlid A."/>
            <person name="Henrissat B."/>
            <person name="Grigoriev I.V."/>
            <person name="Hibbett D.S."/>
            <person name="Martin F."/>
            <person name="Nordberg H.P."/>
            <person name="Cantor M.N."/>
            <person name="Hua S.X."/>
        </authorList>
    </citation>
    <scope>NUCLEOTIDE SEQUENCE [LARGE SCALE GENOMIC DNA]</scope>
    <source>
        <strain evidence="3 4">441</strain>
    </source>
</reference>
<feature type="domain" description="VWFA" evidence="2">
    <location>
        <begin position="2059"/>
        <end position="2275"/>
    </location>
</feature>
<dbReference type="InterPro" id="IPR036465">
    <property type="entry name" value="vWFA_dom_sf"/>
</dbReference>
<dbReference type="Pfam" id="PF02263">
    <property type="entry name" value="GBP"/>
    <property type="match status" value="1"/>
</dbReference>
<keyword evidence="4" id="KW-1185">Reference proteome</keyword>
<dbReference type="GO" id="GO:0003924">
    <property type="term" value="F:GTPase activity"/>
    <property type="evidence" value="ECO:0007669"/>
    <property type="project" value="InterPro"/>
</dbReference>
<evidence type="ECO:0000259" key="2">
    <source>
        <dbReference type="PROSITE" id="PS50234"/>
    </source>
</evidence>
<sequence>MDTSHDSDSEELHVYSPRDKGKRKADEFTYAGNNASGWESGSSSPVTNRGGYNFSSRTSFMDLDRPSTQATDESDSGTTVSMAISAAYKRIMANASSSDDESLYESLYESAVDTDAKSKVATDENMDVDAPPHTLEHPDLASSVKGLYRILDLITEQGSGGLVDKIIISQSYLQAFINIVCPGAYASMTKVNFKALDQYIVKPIGLYGSKEEIVRFLAELRVIDDALAAQLLADPSTAGPTKPTLRSGLYLLRPTEPHGQTEQIFVVYWPQETSWDDSAPSQVRRNRVTFMRYLTKMCDQVVALISSAHAQTIVWSDGDEDEDEARDEDDEGGRIINCVVDRTTEQEESVQVREGFKVASRHITYADPAPEASAELGPTKPFLLFGETAQGFMTIQHQPARRVSDVFKARSFTPLQLENNLMSDRLCLSESLDDEALNILAKNGLRRRFPKECAAWAHESNAAVAQCKRMSTDELGKMGATLDKEEEKLTLAIHEAIVDTVLNLYPFVEREALPRPRGHQTTASLSFQELVELYPKADEAFQRHMKGLEKISDYKFRNIKERLCLLVEFASRSSEISKSKRREIAKAAVKEGFRGAQSALRDAFNISNTTRFYDAIHYVAPVFPGSGSREDTKAARAERILKEARDEANNISDSHFLKEVVKAKVIQEHPELTASVQEANTAVQPYLVATIPQVTKKLVASIRIIQEDTIRDRIKADTESREQQEKRTFRLQLIRHINGTTSQTEQPHTFSIESVVENKPYYSYSSQCKVSGARETQEDPMTCFTIRTMNLTEQDKHDLQLDASVIPSPRFHSEHKFRLTQGYTVLRAQLLHGEKLLLIVTDRIGNLTVYLDHLTAIEAAITRGRGKILNREKIGQDFVLAFDESKRMLSIVSSEKLSLHIFVHDDTRGFQAVGSSVNLTQWYNEGTSIRHACFISGSEEILLVDSQAQARIYSLVTMQFRPATLTLHHVPSSVQSTPDGSCLLVSFDHEAGRALTAYHWDSFGSTEGIELNTPAFPVGEPFVITSLISRTAVHLLWLNFSTNRCQSYALDITRRVTEFMFREKIGRSGSKRAEDTTAHNCLVDCHSEVWIRFPVLAAVQRETISSASLRSQKSLVFVTDRDFQMFAQHFSDMIYTFERTTKKPTGDVLKSIKVSAAAFSVFLQELCGSAPWNVSQYRAGEWIVDFLCLIPIHIAVTKENRFIPLKDGVYSTELERSLLGAEVNRIVDSISFGWYESLFQSYMATKPVRVVSSMGEQSVGKSYALNHLVDTSFAGSAMRTTEGVWMSVTPTEKELIVALDFEGVHSIERSAQEDTLLVLFNTAISNLVLFRNNFALSRDIAGLFQSFQSSATVLDPAANPSLFQSTLVIIIKDVVEADRSEIAREFTLKFQRIVQDEQEANFITRLHAGKLAIIPWPVIESKEFYKLFPTLKRRLDQQVITHHAAGEFLHKVKTLMAKLKANDWGAMSQTMASHRAQLLSSLLPNALAFGFQEIDPEREPLKNLDTDMPVELPDTESHLFLTVGMAPQSEIREQALATLQSAWERYRDRQHIPDAEWVEALSQYLEGIVNLRIDHVQEWLSQNLARFQTGHASIEDLRRNFEGATVDLKSNVQLCKLQCGNCQLLCVQSRFHDGRHACQTNHQCIYECDFCRENTGELRECSMTAGHAGKHICVVNAHLCGKPCKFDGRFGCVHECTKVVGHEDEHLCAASVHACGKPCSLSGFKLADSSDYSCPGFCRIPSDVDHIRHECEARLCSVTCQLCKRLCSDQDHMHGLEDGAVHLCGQEHLCTAMCSAQGICEIETAPHSIEATFTGRHETFQYTKVVAKRLKCVKLVPPGATKHKGSHNHSLDKKVIHFCEARCENCGYFCTLPLGHPQQEHETRHGSMSRTRWTIDGPDEGAALEIEGRRFSTNDEGAPMMCNLVCQAMGRHVHIDYCRSDEEVACVGNDEIQHITKNLRPHPDRPKDYVTHNLFWKRSGFKDPYSKEEQAVFAKCDAMCSGPEHAGDAGNLAQPSYCTLPLFHPPANLNAGAPAVGYISNDGHHFACRNPVVMQQAFHVIFVADRSGSMSYDDRRPLPNTPASARICARSNNRIGAVISSLFSFWSARAAAIGSGGNAGRRDAYSVILFHHETLNVIENDLTSNPDQLLDMLLPHQADGGTNFTAAIIAAQGVMERNWSTERSPVIIFLSDGECGIADQTMQDLCRSSVRLGKAVSFHAVSFGPDASSTHLRRMAEIAIDAQNNAPRDPLAPAAATVTSSYNQALDSVQLAETFLGIAESLRKPRGALMH</sequence>
<dbReference type="GO" id="GO:0005525">
    <property type="term" value="F:GTP binding"/>
    <property type="evidence" value="ECO:0007669"/>
    <property type="project" value="InterPro"/>
</dbReference>
<dbReference type="PROSITE" id="PS50234">
    <property type="entry name" value="VWFA"/>
    <property type="match status" value="1"/>
</dbReference>
<evidence type="ECO:0000256" key="1">
    <source>
        <dbReference type="SAM" id="MobiDB-lite"/>
    </source>
</evidence>
<dbReference type="SMART" id="SM00327">
    <property type="entry name" value="VWA"/>
    <property type="match status" value="1"/>
</dbReference>
<organism evidence="3 4">
    <name type="scientific">Pisolithus microcarpus 441</name>
    <dbReference type="NCBI Taxonomy" id="765257"/>
    <lineage>
        <taxon>Eukaryota</taxon>
        <taxon>Fungi</taxon>
        <taxon>Dikarya</taxon>
        <taxon>Basidiomycota</taxon>
        <taxon>Agaricomycotina</taxon>
        <taxon>Agaricomycetes</taxon>
        <taxon>Agaricomycetidae</taxon>
        <taxon>Boletales</taxon>
        <taxon>Sclerodermatineae</taxon>
        <taxon>Pisolithaceae</taxon>
        <taxon>Pisolithus</taxon>
    </lineage>
</organism>
<dbReference type="Proteomes" id="UP000054018">
    <property type="component" value="Unassembled WGS sequence"/>
</dbReference>
<dbReference type="PANTHER" id="PTHR22796:SF1">
    <property type="entry name" value="VWFA DOMAIN-CONTAINING PROTEIN"/>
    <property type="match status" value="1"/>
</dbReference>
<dbReference type="EMBL" id="KN833697">
    <property type="protein sequence ID" value="KIK27153.1"/>
    <property type="molecule type" value="Genomic_DNA"/>
</dbReference>